<reference evidence="1 2" key="1">
    <citation type="submission" date="2016-07" db="EMBL/GenBank/DDBJ databases">
        <title>Multiple horizontal gene transfer events from other fungi enriched the ability of initially mycotrophic Trichoderma (Ascomycota) to feed on dead plant biomass.</title>
        <authorList>
            <consortium name="DOE Joint Genome Institute"/>
            <person name="Aerts A."/>
            <person name="Atanasova L."/>
            <person name="Chenthamara K."/>
            <person name="Zhang J."/>
            <person name="Grujic M."/>
            <person name="Henrissat B."/>
            <person name="Kuo A."/>
            <person name="Salamov A."/>
            <person name="Lipzen A."/>
            <person name="Labutti K."/>
            <person name="Barry K."/>
            <person name="Miao Y."/>
            <person name="Rahimi M.J."/>
            <person name="Shen Q."/>
            <person name="Grigoriev I.V."/>
            <person name="Kubicek C.P."/>
            <person name="Druzhinina I.S."/>
        </authorList>
    </citation>
    <scope>NUCLEOTIDE SEQUENCE [LARGE SCALE GENOMIC DNA]</scope>
    <source>
        <strain evidence="1 2">ATCC 18648</strain>
    </source>
</reference>
<protein>
    <submittedName>
        <fullName evidence="1">Uncharacterized protein</fullName>
    </submittedName>
</protein>
<proteinExistence type="predicted"/>
<dbReference type="Proteomes" id="UP000240760">
    <property type="component" value="Unassembled WGS sequence"/>
</dbReference>
<accession>A0A2T4CHW3</accession>
<organism evidence="1 2">
    <name type="scientific">Trichoderma longibrachiatum ATCC 18648</name>
    <dbReference type="NCBI Taxonomy" id="983965"/>
    <lineage>
        <taxon>Eukaryota</taxon>
        <taxon>Fungi</taxon>
        <taxon>Dikarya</taxon>
        <taxon>Ascomycota</taxon>
        <taxon>Pezizomycotina</taxon>
        <taxon>Sordariomycetes</taxon>
        <taxon>Hypocreomycetidae</taxon>
        <taxon>Hypocreales</taxon>
        <taxon>Hypocreaceae</taxon>
        <taxon>Trichoderma</taxon>
    </lineage>
</organism>
<sequence length="213" mass="23803">MDHLPPLHQHPSLAHGAKFSDSKAKAGSQFLRPATLHLKEARRAWPHASLQPLPGQMAAMGRKKGPPAIGLVASLPHMLCFAVLSDGVHVHSLPSDRSASPRLQVCDTYRFFSFALFSMGIWTREQNRLDILLLLAGQLEKVRGRNTAGPARSFLTVGCFEGHLSERLYKATLRHQPRSSRRYAPSTEYKSRCRCHAIWRKPHCCTPSLIAVR</sequence>
<dbReference type="EMBL" id="KZ679126">
    <property type="protein sequence ID" value="PTB81124.1"/>
    <property type="molecule type" value="Genomic_DNA"/>
</dbReference>
<gene>
    <name evidence="1" type="ORF">M440DRAFT_1008394</name>
</gene>
<name>A0A2T4CHW3_TRILO</name>
<evidence type="ECO:0000313" key="1">
    <source>
        <dbReference type="EMBL" id="PTB81124.1"/>
    </source>
</evidence>
<keyword evidence="2" id="KW-1185">Reference proteome</keyword>
<evidence type="ECO:0000313" key="2">
    <source>
        <dbReference type="Proteomes" id="UP000240760"/>
    </source>
</evidence>
<dbReference type="AlphaFoldDB" id="A0A2T4CHW3"/>